<keyword evidence="7" id="KW-0446">Lipid-binding</keyword>
<evidence type="ECO:0000256" key="10">
    <source>
        <dbReference type="SAM" id="Phobius"/>
    </source>
</evidence>
<dbReference type="PANTHER" id="PTHR13466">
    <property type="entry name" value="TEX2 PROTEIN-RELATED"/>
    <property type="match status" value="1"/>
</dbReference>
<keyword evidence="2" id="KW-0813">Transport</keyword>
<feature type="compositionally biased region" description="Basic and acidic residues" evidence="9">
    <location>
        <begin position="188"/>
        <end position="197"/>
    </location>
</feature>
<keyword evidence="13" id="KW-1185">Reference proteome</keyword>
<evidence type="ECO:0000313" key="13">
    <source>
        <dbReference type="Proteomes" id="UP001497497"/>
    </source>
</evidence>
<keyword evidence="8 10" id="KW-0472">Membrane</keyword>
<proteinExistence type="predicted"/>
<accession>A0AAV2HAK3</accession>
<dbReference type="InterPro" id="IPR019411">
    <property type="entry name" value="MMM1_dom"/>
</dbReference>
<dbReference type="Pfam" id="PF10296">
    <property type="entry name" value="MMM1"/>
    <property type="match status" value="1"/>
</dbReference>
<feature type="region of interest" description="Disordered" evidence="9">
    <location>
        <begin position="1"/>
        <end position="24"/>
    </location>
</feature>
<dbReference type="GO" id="GO:0005789">
    <property type="term" value="C:endoplasmic reticulum membrane"/>
    <property type="evidence" value="ECO:0007669"/>
    <property type="project" value="UniProtKB-SubCell"/>
</dbReference>
<dbReference type="AlphaFoldDB" id="A0AAV2HAK3"/>
<comment type="caution">
    <text evidence="12">The sequence shown here is derived from an EMBL/GenBank/DDBJ whole genome shotgun (WGS) entry which is preliminary data.</text>
</comment>
<evidence type="ECO:0000259" key="11">
    <source>
        <dbReference type="PROSITE" id="PS51847"/>
    </source>
</evidence>
<feature type="transmembrane region" description="Helical" evidence="10">
    <location>
        <begin position="430"/>
        <end position="450"/>
    </location>
</feature>
<evidence type="ECO:0000256" key="1">
    <source>
        <dbReference type="ARBA" id="ARBA00004586"/>
    </source>
</evidence>
<protein>
    <recommendedName>
        <fullName evidence="11">SMP-LTD domain-containing protein</fullName>
    </recommendedName>
</protein>
<evidence type="ECO:0000313" key="12">
    <source>
        <dbReference type="EMBL" id="CAL1530821.1"/>
    </source>
</evidence>
<evidence type="ECO:0000256" key="7">
    <source>
        <dbReference type="ARBA" id="ARBA00023121"/>
    </source>
</evidence>
<dbReference type="GO" id="GO:0006869">
    <property type="term" value="P:lipid transport"/>
    <property type="evidence" value="ECO:0007669"/>
    <property type="project" value="UniProtKB-KW"/>
</dbReference>
<evidence type="ECO:0000256" key="4">
    <source>
        <dbReference type="ARBA" id="ARBA00022824"/>
    </source>
</evidence>
<dbReference type="Proteomes" id="UP001497497">
    <property type="component" value="Unassembled WGS sequence"/>
</dbReference>
<keyword evidence="4" id="KW-0256">Endoplasmic reticulum</keyword>
<dbReference type="PANTHER" id="PTHR13466:SF0">
    <property type="entry name" value="SMP-LTD DOMAIN-CONTAINING PROTEIN"/>
    <property type="match status" value="1"/>
</dbReference>
<keyword evidence="6" id="KW-0445">Lipid transport</keyword>
<dbReference type="EMBL" id="CAXITT010000076">
    <property type="protein sequence ID" value="CAL1530821.1"/>
    <property type="molecule type" value="Genomic_DNA"/>
</dbReference>
<name>A0AAV2HAK3_LYMST</name>
<reference evidence="12 13" key="1">
    <citation type="submission" date="2024-04" db="EMBL/GenBank/DDBJ databases">
        <authorList>
            <consortium name="Genoscope - CEA"/>
            <person name="William W."/>
        </authorList>
    </citation>
    <scope>NUCLEOTIDE SEQUENCE [LARGE SCALE GENOMIC DNA]</scope>
</reference>
<keyword evidence="5 10" id="KW-1133">Transmembrane helix</keyword>
<evidence type="ECO:0000256" key="6">
    <source>
        <dbReference type="ARBA" id="ARBA00023055"/>
    </source>
</evidence>
<organism evidence="12 13">
    <name type="scientific">Lymnaea stagnalis</name>
    <name type="common">Great pond snail</name>
    <name type="synonym">Helix stagnalis</name>
    <dbReference type="NCBI Taxonomy" id="6523"/>
    <lineage>
        <taxon>Eukaryota</taxon>
        <taxon>Metazoa</taxon>
        <taxon>Spiralia</taxon>
        <taxon>Lophotrochozoa</taxon>
        <taxon>Mollusca</taxon>
        <taxon>Gastropoda</taxon>
        <taxon>Heterobranchia</taxon>
        <taxon>Euthyneura</taxon>
        <taxon>Panpulmonata</taxon>
        <taxon>Hygrophila</taxon>
        <taxon>Lymnaeoidea</taxon>
        <taxon>Lymnaeidae</taxon>
        <taxon>Lymnaea</taxon>
    </lineage>
</organism>
<feature type="transmembrane region" description="Helical" evidence="10">
    <location>
        <begin position="405"/>
        <end position="424"/>
    </location>
</feature>
<sequence>MNSKKSVIKPDRPPPPSNAARGSLSLSGFSFKQLEDQDEEDLTAFTGKYEKIIEESQKVGKKVQERTPSTSSISSTSSVPGESKFPEKCSSEPIVDSQKSTLKSLPLESTNSPLRNAARAKLESSKELFSGLKGKITDKISRTIEEFSGDSSNSPSPDKERPKSFPLPRSNSFGPVEKENINLLHSAPPEKELPSPGQEKDMAIANEIIVSSLPLNSLSPKEMLVSSSEAGGLFPEESISIVDHPLAHTDGDDGFEDVIEPHVVDPKKNKLSLNEDGCEFHDAHLEEVKDIHSKIEVLEEYFTSEPSEDFTGFPGFSTSTQLKPRSKLHRLIKKKEPKTSAVATMSGLHYTPDEEIADPFEARLSNEIKEQHQDLPQEEKKSSSNLIESKSSKLLRHLSLDSLPVLPYQKLATVIIVIFAYLIVPLPTYVSGFLMGALLTSSGWGIYLWLMQPPSPQEPYVPQPVTEAPFPEMKVTNEADEGIYKGWMNELTDYNENDYHINKTHSVFICLEGVHLRMQRPRNPIPKRAMFDEILPIPAWIHQRHFDLPGSTVYLLPNGLVKKRIWSKKYPICISLPNTKQSSDNTNKIKHISSDPLMGSRKKGKQTDMGFLLVSEEKCEHNVLFLFARTGREKEEWFKRFTAAANGTPLGNHILELRRVLSQSLTTVKKNTDAVPRTKREGSTESVGSVSSLADALEDPDVQKENSVSFLSQHQNLLDFAHYMGRLMPAGTFTKEFNKNATGKETDDNKPVSPPGSIQCDSQLYWVNALIGRCFFDFLRDKWWIDKVKQKLQRKLSKIHVPYFIEELKVTKINLGNEMPAIEHAGKPYLDERGLWIEMDVQYTGGFTMTIETKMNLMKLKTSSQTSSTTEHSVAYHSPKRQIKSLEMEKKLTLSHLPSHLQCQHNFFLSSSGGGTSRKLLRYLNKITQSKYFHKATEYGVIKRAMENVSNTPLTLTVTLIKLNGKLALNIPPPPSNRLWYGFRQNPTLILKANPQVGERQVTITHITEWIEKKLTIEFQRVFVMPNMDDLVIPILVPGPINGATISHSVSL</sequence>
<evidence type="ECO:0000256" key="5">
    <source>
        <dbReference type="ARBA" id="ARBA00022989"/>
    </source>
</evidence>
<feature type="compositionally biased region" description="Low complexity" evidence="9">
    <location>
        <begin position="67"/>
        <end position="78"/>
    </location>
</feature>
<feature type="region of interest" description="Disordered" evidence="9">
    <location>
        <begin position="143"/>
        <end position="197"/>
    </location>
</feature>
<feature type="compositionally biased region" description="Basic and acidic residues" evidence="9">
    <location>
        <begin position="56"/>
        <end position="65"/>
    </location>
</feature>
<feature type="domain" description="SMP-LTD" evidence="11">
    <location>
        <begin position="760"/>
        <end position="1034"/>
    </location>
</feature>
<feature type="region of interest" description="Disordered" evidence="9">
    <location>
        <begin position="671"/>
        <end position="691"/>
    </location>
</feature>
<dbReference type="InterPro" id="IPR031468">
    <property type="entry name" value="SMP_LBD"/>
</dbReference>
<feature type="compositionally biased region" description="Polar residues" evidence="9">
    <location>
        <begin position="97"/>
        <end position="114"/>
    </location>
</feature>
<keyword evidence="3 10" id="KW-0812">Transmembrane</keyword>
<comment type="subcellular location">
    <subcellularLocation>
        <location evidence="1">Endoplasmic reticulum membrane</location>
    </subcellularLocation>
</comment>
<feature type="compositionally biased region" description="Basic and acidic residues" evidence="9">
    <location>
        <begin position="671"/>
        <end position="683"/>
    </location>
</feature>
<gene>
    <name evidence="12" type="ORF">GSLYS_00004946001</name>
</gene>
<evidence type="ECO:0000256" key="9">
    <source>
        <dbReference type="SAM" id="MobiDB-lite"/>
    </source>
</evidence>
<evidence type="ECO:0000256" key="3">
    <source>
        <dbReference type="ARBA" id="ARBA00022692"/>
    </source>
</evidence>
<dbReference type="PROSITE" id="PS51847">
    <property type="entry name" value="SMP"/>
    <property type="match status" value="1"/>
</dbReference>
<dbReference type="CDD" id="cd21675">
    <property type="entry name" value="SMP_TEX2"/>
    <property type="match status" value="1"/>
</dbReference>
<dbReference type="GO" id="GO:0008289">
    <property type="term" value="F:lipid binding"/>
    <property type="evidence" value="ECO:0007669"/>
    <property type="project" value="UniProtKB-KW"/>
</dbReference>
<feature type="region of interest" description="Disordered" evidence="9">
    <location>
        <begin position="56"/>
        <end position="123"/>
    </location>
</feature>
<evidence type="ECO:0000256" key="2">
    <source>
        <dbReference type="ARBA" id="ARBA00022448"/>
    </source>
</evidence>
<evidence type="ECO:0000256" key="8">
    <source>
        <dbReference type="ARBA" id="ARBA00023136"/>
    </source>
</evidence>